<evidence type="ECO:0000313" key="10">
    <source>
        <dbReference type="EMBL" id="QJR37989.1"/>
    </source>
</evidence>
<evidence type="ECO:0000256" key="4">
    <source>
        <dbReference type="ARBA" id="ARBA00013115"/>
    </source>
</evidence>
<dbReference type="PIRSF" id="PIRSF032067">
    <property type="entry name" value="Cyanophycinase"/>
    <property type="match status" value="1"/>
</dbReference>
<protein>
    <recommendedName>
        <fullName evidence="5">Cyanophycinase</fullName>
        <ecNumber evidence="4">3.4.15.6</ecNumber>
    </recommendedName>
</protein>
<feature type="active site" description="Charge relay system" evidence="9">
    <location>
        <position position="192"/>
    </location>
</feature>
<proteinExistence type="inferred from homology"/>
<keyword evidence="6" id="KW-0645">Protease</keyword>
<evidence type="ECO:0000256" key="6">
    <source>
        <dbReference type="ARBA" id="ARBA00022670"/>
    </source>
</evidence>
<dbReference type="KEGG" id="ggr:HKW67_21890"/>
<organism evidence="10 11">
    <name type="scientific">Gemmatimonas groenlandica</name>
    <dbReference type="NCBI Taxonomy" id="2732249"/>
    <lineage>
        <taxon>Bacteria</taxon>
        <taxon>Pseudomonadati</taxon>
        <taxon>Gemmatimonadota</taxon>
        <taxon>Gemmatimonadia</taxon>
        <taxon>Gemmatimonadales</taxon>
        <taxon>Gemmatimonadaceae</taxon>
        <taxon>Gemmatimonas</taxon>
    </lineage>
</organism>
<dbReference type="InterPro" id="IPR005320">
    <property type="entry name" value="Peptidase_S51"/>
</dbReference>
<dbReference type="Gene3D" id="3.40.50.880">
    <property type="match status" value="1"/>
</dbReference>
<comment type="function">
    <text evidence="2">Exopeptidase that catalyzes the hydrolytic cleavage of multi-L-arginyl-poly-L-aspartic acid (cyanophycin; a water-insoluble reserve polymer) into aspartate-arginine dipeptides.</text>
</comment>
<dbReference type="PANTHER" id="PTHR36175">
    <property type="entry name" value="CYANOPHYCINASE"/>
    <property type="match status" value="1"/>
</dbReference>
<evidence type="ECO:0000256" key="7">
    <source>
        <dbReference type="ARBA" id="ARBA00022801"/>
    </source>
</evidence>
<gene>
    <name evidence="10" type="ORF">HKW67_21890</name>
</gene>
<keyword evidence="8" id="KW-0720">Serine protease</keyword>
<dbReference type="GO" id="GO:0004180">
    <property type="term" value="F:carboxypeptidase activity"/>
    <property type="evidence" value="ECO:0007669"/>
    <property type="project" value="UniProtKB-KW"/>
</dbReference>
<dbReference type="AlphaFoldDB" id="A0A6M4IWA9"/>
<dbReference type="RefSeq" id="WP_171227426.1">
    <property type="nucleotide sequence ID" value="NZ_CP053085.1"/>
</dbReference>
<dbReference type="PANTHER" id="PTHR36175:SF1">
    <property type="entry name" value="CYANOPHYCINASE"/>
    <property type="match status" value="1"/>
</dbReference>
<evidence type="ECO:0000313" key="11">
    <source>
        <dbReference type="Proteomes" id="UP000500938"/>
    </source>
</evidence>
<dbReference type="GO" id="GO:0008236">
    <property type="term" value="F:serine-type peptidase activity"/>
    <property type="evidence" value="ECO:0007669"/>
    <property type="project" value="UniProtKB-KW"/>
</dbReference>
<dbReference type="GO" id="GO:0006508">
    <property type="term" value="P:proteolysis"/>
    <property type="evidence" value="ECO:0007669"/>
    <property type="project" value="UniProtKB-KW"/>
</dbReference>
<evidence type="ECO:0000256" key="3">
    <source>
        <dbReference type="ARBA" id="ARBA00006534"/>
    </source>
</evidence>
<dbReference type="SUPFAM" id="SSF52317">
    <property type="entry name" value="Class I glutamine amidotransferase-like"/>
    <property type="match status" value="1"/>
</dbReference>
<comment type="catalytic activity">
    <reaction evidence="1">
        <text>[L-4-(L-arginin-2-N-yl)aspartate](n) + H2O = [L-4-(L-arginin-2-N-yl)aspartate](n-1) + L-4-(L-arginin-2-N-yl)aspartate</text>
        <dbReference type="Rhea" id="RHEA:12845"/>
        <dbReference type="Rhea" id="RHEA-COMP:13728"/>
        <dbReference type="Rhea" id="RHEA-COMP:13734"/>
        <dbReference type="ChEBI" id="CHEBI:15377"/>
        <dbReference type="ChEBI" id="CHEBI:137986"/>
        <dbReference type="ChEBI" id="CHEBI:137991"/>
        <dbReference type="EC" id="3.4.15.6"/>
    </reaction>
</comment>
<reference evidence="10 11" key="1">
    <citation type="submission" date="2020-05" db="EMBL/GenBank/DDBJ databases">
        <title>Complete genome sequence of Gemmatimonas greenlandica TET16.</title>
        <authorList>
            <person name="Zeng Y."/>
        </authorList>
    </citation>
    <scope>NUCLEOTIDE SEQUENCE [LARGE SCALE GENOMIC DNA]</scope>
    <source>
        <strain evidence="10 11">TET16</strain>
    </source>
</reference>
<dbReference type="CDD" id="cd03145">
    <property type="entry name" value="GAT1_cyanophycinase"/>
    <property type="match status" value="1"/>
</dbReference>
<keyword evidence="7 10" id="KW-0378">Hydrolase</keyword>
<keyword evidence="10" id="KW-0121">Carboxypeptidase</keyword>
<dbReference type="EMBL" id="CP053085">
    <property type="protein sequence ID" value="QJR37989.1"/>
    <property type="molecule type" value="Genomic_DNA"/>
</dbReference>
<sequence>MRGWIIPIGGKLLAPSILDRFVALSGGAAARIAIIPTASSEPDMGAFYERVFQRHGVTQAKALNFERRSDCDDRDWLEWLGGATGVFITGGNQLKLSTTLGGTPVGHVLRERHAAGMHIAGTSAGAAYLSEHMIAYGAEGSSPRAGMVTMCAGLGLTNRVIIDQHFRQRDRLGRLLTALAYNPFAFGLGVDEDTAAFIGPDDTIDVMGTGSITIIDPTNVSFSSIAEAEPGEAITLLGATLHLLAAGASFNLRTRLAVATASTTSPHDALNAALGDSLVTAE</sequence>
<name>A0A6M4IWA9_9BACT</name>
<comment type="similarity">
    <text evidence="3">Belongs to the peptidase S51 family.</text>
</comment>
<evidence type="ECO:0000256" key="2">
    <source>
        <dbReference type="ARBA" id="ARBA00002039"/>
    </source>
</evidence>
<evidence type="ECO:0000256" key="1">
    <source>
        <dbReference type="ARBA" id="ARBA00001092"/>
    </source>
</evidence>
<dbReference type="InterPro" id="IPR029062">
    <property type="entry name" value="Class_I_gatase-like"/>
</dbReference>
<accession>A0A6M4IWA9</accession>
<evidence type="ECO:0000256" key="8">
    <source>
        <dbReference type="ARBA" id="ARBA00022825"/>
    </source>
</evidence>
<evidence type="ECO:0000256" key="5">
    <source>
        <dbReference type="ARBA" id="ARBA00015719"/>
    </source>
</evidence>
<feature type="active site" description="Charge relay system" evidence="9">
    <location>
        <position position="165"/>
    </location>
</feature>
<keyword evidence="11" id="KW-1185">Reference proteome</keyword>
<dbReference type="Pfam" id="PF03575">
    <property type="entry name" value="Peptidase_S51"/>
    <property type="match status" value="1"/>
</dbReference>
<dbReference type="EC" id="3.4.15.6" evidence="4"/>
<dbReference type="Proteomes" id="UP000500938">
    <property type="component" value="Chromosome"/>
</dbReference>
<evidence type="ECO:0000256" key="9">
    <source>
        <dbReference type="PIRSR" id="PIRSR032067-1"/>
    </source>
</evidence>
<dbReference type="NCBIfam" id="TIGR02069">
    <property type="entry name" value="cyanophycinase"/>
    <property type="match status" value="1"/>
</dbReference>
<dbReference type="GO" id="GO:0008241">
    <property type="term" value="F:peptidyl-dipeptidase activity"/>
    <property type="evidence" value="ECO:0007669"/>
    <property type="project" value="UniProtKB-EC"/>
</dbReference>
<feature type="active site" description="Charge relay system" evidence="9">
    <location>
        <position position="123"/>
    </location>
</feature>
<dbReference type="InterPro" id="IPR011811">
    <property type="entry name" value="Peptidase_S51_cyanophycinase"/>
</dbReference>